<dbReference type="HOGENOM" id="CLU_148978_0_0_1"/>
<feature type="signal peptide" evidence="1">
    <location>
        <begin position="1"/>
        <end position="23"/>
    </location>
</feature>
<evidence type="ECO:0000313" key="3">
    <source>
        <dbReference type="Proteomes" id="UP000001514"/>
    </source>
</evidence>
<keyword evidence="1" id="KW-0732">Signal</keyword>
<protein>
    <recommendedName>
        <fullName evidence="4">Wall-associated receptor kinase galacturonan-binding domain-containing protein</fullName>
    </recommendedName>
</protein>
<dbReference type="InParanoid" id="D8SIN3"/>
<sequence length="124" mass="13599">MMRTMKVMTCLWILALLLGCSDAGTVLLKDGELSSGCGRSSCQIPVCGISVEGVHGCTGGQTTPVHCGNSKKFQEFKEVCKGGRLSIDWRIEPLRLQFRNDAGDFEECVLQRNFKNVDYGCDMA</sequence>
<feature type="chain" id="PRO_5003122754" description="Wall-associated receptor kinase galacturonan-binding domain-containing protein" evidence="1">
    <location>
        <begin position="24"/>
        <end position="124"/>
    </location>
</feature>
<evidence type="ECO:0008006" key="4">
    <source>
        <dbReference type="Google" id="ProtNLM"/>
    </source>
</evidence>
<gene>
    <name evidence="2" type="ORF">SELMODRAFT_445435</name>
</gene>
<organism evidence="3">
    <name type="scientific">Selaginella moellendorffii</name>
    <name type="common">Spikemoss</name>
    <dbReference type="NCBI Taxonomy" id="88036"/>
    <lineage>
        <taxon>Eukaryota</taxon>
        <taxon>Viridiplantae</taxon>
        <taxon>Streptophyta</taxon>
        <taxon>Embryophyta</taxon>
        <taxon>Tracheophyta</taxon>
        <taxon>Lycopodiopsida</taxon>
        <taxon>Selaginellales</taxon>
        <taxon>Selaginellaceae</taxon>
        <taxon>Selaginella</taxon>
    </lineage>
</organism>
<accession>D8SIN3</accession>
<name>D8SIN3_SELML</name>
<dbReference type="KEGG" id="smo:SELMODRAFT_445435"/>
<evidence type="ECO:0000313" key="2">
    <source>
        <dbReference type="EMBL" id="EFJ15650.1"/>
    </source>
</evidence>
<dbReference type="Gramene" id="EFJ15650">
    <property type="protein sequence ID" value="EFJ15650"/>
    <property type="gene ID" value="SELMODRAFT_445435"/>
</dbReference>
<evidence type="ECO:0000256" key="1">
    <source>
        <dbReference type="SAM" id="SignalP"/>
    </source>
</evidence>
<dbReference type="PROSITE" id="PS51257">
    <property type="entry name" value="PROKAR_LIPOPROTEIN"/>
    <property type="match status" value="1"/>
</dbReference>
<keyword evidence="3" id="KW-1185">Reference proteome</keyword>
<reference evidence="2 3" key="1">
    <citation type="journal article" date="2011" name="Science">
        <title>The Selaginella genome identifies genetic changes associated with the evolution of vascular plants.</title>
        <authorList>
            <person name="Banks J.A."/>
            <person name="Nishiyama T."/>
            <person name="Hasebe M."/>
            <person name="Bowman J.L."/>
            <person name="Gribskov M."/>
            <person name="dePamphilis C."/>
            <person name="Albert V.A."/>
            <person name="Aono N."/>
            <person name="Aoyama T."/>
            <person name="Ambrose B.A."/>
            <person name="Ashton N.W."/>
            <person name="Axtell M.J."/>
            <person name="Barker E."/>
            <person name="Barker M.S."/>
            <person name="Bennetzen J.L."/>
            <person name="Bonawitz N.D."/>
            <person name="Chapple C."/>
            <person name="Cheng C."/>
            <person name="Correa L.G."/>
            <person name="Dacre M."/>
            <person name="DeBarry J."/>
            <person name="Dreyer I."/>
            <person name="Elias M."/>
            <person name="Engstrom E.M."/>
            <person name="Estelle M."/>
            <person name="Feng L."/>
            <person name="Finet C."/>
            <person name="Floyd S.K."/>
            <person name="Frommer W.B."/>
            <person name="Fujita T."/>
            <person name="Gramzow L."/>
            <person name="Gutensohn M."/>
            <person name="Harholt J."/>
            <person name="Hattori M."/>
            <person name="Heyl A."/>
            <person name="Hirai T."/>
            <person name="Hiwatashi Y."/>
            <person name="Ishikawa M."/>
            <person name="Iwata M."/>
            <person name="Karol K.G."/>
            <person name="Koehler B."/>
            <person name="Kolukisaoglu U."/>
            <person name="Kubo M."/>
            <person name="Kurata T."/>
            <person name="Lalonde S."/>
            <person name="Li K."/>
            <person name="Li Y."/>
            <person name="Litt A."/>
            <person name="Lyons E."/>
            <person name="Manning G."/>
            <person name="Maruyama T."/>
            <person name="Michael T.P."/>
            <person name="Mikami K."/>
            <person name="Miyazaki S."/>
            <person name="Morinaga S."/>
            <person name="Murata T."/>
            <person name="Mueller-Roeber B."/>
            <person name="Nelson D.R."/>
            <person name="Obara M."/>
            <person name="Oguri Y."/>
            <person name="Olmstead R.G."/>
            <person name="Onodera N."/>
            <person name="Petersen B.L."/>
            <person name="Pils B."/>
            <person name="Prigge M."/>
            <person name="Rensing S.A."/>
            <person name="Riano-Pachon D.M."/>
            <person name="Roberts A.W."/>
            <person name="Sato Y."/>
            <person name="Scheller H.V."/>
            <person name="Schulz B."/>
            <person name="Schulz C."/>
            <person name="Shakirov E.V."/>
            <person name="Shibagaki N."/>
            <person name="Shinohara N."/>
            <person name="Shippen D.E."/>
            <person name="Soerensen I."/>
            <person name="Sotooka R."/>
            <person name="Sugimoto N."/>
            <person name="Sugita M."/>
            <person name="Sumikawa N."/>
            <person name="Tanurdzic M."/>
            <person name="Theissen G."/>
            <person name="Ulvskov P."/>
            <person name="Wakazuki S."/>
            <person name="Weng J.K."/>
            <person name="Willats W.W."/>
            <person name="Wipf D."/>
            <person name="Wolf P.G."/>
            <person name="Yang L."/>
            <person name="Zimmer A.D."/>
            <person name="Zhu Q."/>
            <person name="Mitros T."/>
            <person name="Hellsten U."/>
            <person name="Loque D."/>
            <person name="Otillar R."/>
            <person name="Salamov A."/>
            <person name="Schmutz J."/>
            <person name="Shapiro H."/>
            <person name="Lindquist E."/>
            <person name="Lucas S."/>
            <person name="Rokhsar D."/>
            <person name="Grigoriev I.V."/>
        </authorList>
    </citation>
    <scope>NUCLEOTIDE SEQUENCE [LARGE SCALE GENOMIC DNA]</scope>
</reference>
<dbReference type="AlphaFoldDB" id="D8SIN3"/>
<dbReference type="Proteomes" id="UP000001514">
    <property type="component" value="Unassembled WGS sequence"/>
</dbReference>
<dbReference type="eggNOG" id="ENOG502SUPW">
    <property type="taxonomic scope" value="Eukaryota"/>
</dbReference>
<dbReference type="EMBL" id="GL377622">
    <property type="protein sequence ID" value="EFJ15650.1"/>
    <property type="molecule type" value="Genomic_DNA"/>
</dbReference>
<proteinExistence type="predicted"/>